<dbReference type="PIRSF" id="PIRSF000441">
    <property type="entry name" value="CysE"/>
    <property type="match status" value="1"/>
</dbReference>
<evidence type="ECO:0000256" key="1">
    <source>
        <dbReference type="ARBA" id="ARBA00007274"/>
    </source>
</evidence>
<dbReference type="InterPro" id="IPR005881">
    <property type="entry name" value="Ser_O-AcTrfase"/>
</dbReference>
<evidence type="ECO:0000313" key="7">
    <source>
        <dbReference type="EMBL" id="MTE02982.1"/>
    </source>
</evidence>
<accession>A0A9X4X877</accession>
<dbReference type="Pfam" id="PF00132">
    <property type="entry name" value="Hexapep"/>
    <property type="match status" value="1"/>
</dbReference>
<dbReference type="AlphaFoldDB" id="A0A9X4X877"/>
<dbReference type="SUPFAM" id="SSF51161">
    <property type="entry name" value="Trimeric LpxA-like enzymes"/>
    <property type="match status" value="1"/>
</dbReference>
<keyword evidence="5 6" id="KW-0012">Acyltransferase</keyword>
<dbReference type="InterPro" id="IPR045304">
    <property type="entry name" value="LbH_SAT"/>
</dbReference>
<dbReference type="EC" id="2.3.1.30" evidence="6"/>
<evidence type="ECO:0000313" key="8">
    <source>
        <dbReference type="Proteomes" id="UP000488295"/>
    </source>
</evidence>
<evidence type="ECO:0000256" key="6">
    <source>
        <dbReference type="PIRNR" id="PIRNR000441"/>
    </source>
</evidence>
<dbReference type="CDD" id="cd03354">
    <property type="entry name" value="LbH_SAT"/>
    <property type="match status" value="1"/>
</dbReference>
<dbReference type="EMBL" id="WKKC01000010">
    <property type="protein sequence ID" value="MTE02982.1"/>
    <property type="molecule type" value="Genomic_DNA"/>
</dbReference>
<evidence type="ECO:0000256" key="2">
    <source>
        <dbReference type="ARBA" id="ARBA00018522"/>
    </source>
</evidence>
<name>A0A9X4X877_LACJH</name>
<sequence length="172" mass="19638">MSFKNYIEPDKEKWGGKRGILFLPQYKFVYIKRKCEYWRKKNKLFFIFWRIIYQKYKIKYLIDIPAKAVIGRGFKIEHIGGIVINPEAILGENVTILNNVLIGMEKRGKRAGTPQIGNRVYIAAGAVIVGKIKIGNNVLIAANSFINFDVPDNSIVIGNRIIPNDFATQGYV</sequence>
<dbReference type="RefSeq" id="WP_155692488.1">
    <property type="nucleotide sequence ID" value="NZ_WKKC01000010.1"/>
</dbReference>
<comment type="catalytic activity">
    <reaction evidence="6">
        <text>L-serine + acetyl-CoA = O-acetyl-L-serine + CoA</text>
        <dbReference type="Rhea" id="RHEA:24560"/>
        <dbReference type="ChEBI" id="CHEBI:33384"/>
        <dbReference type="ChEBI" id="CHEBI:57287"/>
        <dbReference type="ChEBI" id="CHEBI:57288"/>
        <dbReference type="ChEBI" id="CHEBI:58340"/>
        <dbReference type="EC" id="2.3.1.30"/>
    </reaction>
</comment>
<dbReference type="InterPro" id="IPR011004">
    <property type="entry name" value="Trimer_LpxA-like_sf"/>
</dbReference>
<dbReference type="GO" id="GO:0006535">
    <property type="term" value="P:cysteine biosynthetic process from serine"/>
    <property type="evidence" value="ECO:0007669"/>
    <property type="project" value="InterPro"/>
</dbReference>
<dbReference type="PROSITE" id="PS00101">
    <property type="entry name" value="HEXAPEP_TRANSFERASES"/>
    <property type="match status" value="1"/>
</dbReference>
<proteinExistence type="inferred from homology"/>
<comment type="similarity">
    <text evidence="1 6">Belongs to the transferase hexapeptide repeat family.</text>
</comment>
<gene>
    <name evidence="7" type="ORF">GJU95_04235</name>
</gene>
<keyword evidence="3 6" id="KW-0808">Transferase</keyword>
<reference evidence="7 8" key="1">
    <citation type="submission" date="2019-11" db="EMBL/GenBank/DDBJ databases">
        <title>Gastrointestinal microbiota of Peromyscus leucopus.</title>
        <authorList>
            <person name="Milovic A."/>
            <person name="Bassam K."/>
            <person name="Barbour A.G."/>
        </authorList>
    </citation>
    <scope>NUCLEOTIDE SEQUENCE [LARGE SCALE GENOMIC DNA]</scope>
    <source>
        <strain evidence="7 8">LL8</strain>
    </source>
</reference>
<comment type="caution">
    <text evidence="7">The sequence shown here is derived from an EMBL/GenBank/DDBJ whole genome shotgun (WGS) entry which is preliminary data.</text>
</comment>
<dbReference type="PANTHER" id="PTHR42811">
    <property type="entry name" value="SERINE ACETYLTRANSFERASE"/>
    <property type="match status" value="1"/>
</dbReference>
<protein>
    <recommendedName>
        <fullName evidence="2 6">Serine acetyltransferase</fullName>
        <ecNumber evidence="6">2.3.1.30</ecNumber>
    </recommendedName>
</protein>
<evidence type="ECO:0000256" key="3">
    <source>
        <dbReference type="ARBA" id="ARBA00022679"/>
    </source>
</evidence>
<dbReference type="InterPro" id="IPR018357">
    <property type="entry name" value="Hexapep_transf_CS"/>
</dbReference>
<dbReference type="InterPro" id="IPR001451">
    <property type="entry name" value="Hexapep"/>
</dbReference>
<keyword evidence="4" id="KW-0677">Repeat</keyword>
<organism evidence="7 8">
    <name type="scientific">Lactobacillus johnsonii</name>
    <dbReference type="NCBI Taxonomy" id="33959"/>
    <lineage>
        <taxon>Bacteria</taxon>
        <taxon>Bacillati</taxon>
        <taxon>Bacillota</taxon>
        <taxon>Bacilli</taxon>
        <taxon>Lactobacillales</taxon>
        <taxon>Lactobacillaceae</taxon>
        <taxon>Lactobacillus</taxon>
    </lineage>
</organism>
<dbReference type="GO" id="GO:0009001">
    <property type="term" value="F:serine O-acetyltransferase activity"/>
    <property type="evidence" value="ECO:0007669"/>
    <property type="project" value="UniProtKB-EC"/>
</dbReference>
<evidence type="ECO:0000256" key="4">
    <source>
        <dbReference type="ARBA" id="ARBA00022737"/>
    </source>
</evidence>
<dbReference type="Proteomes" id="UP000488295">
    <property type="component" value="Unassembled WGS sequence"/>
</dbReference>
<dbReference type="GO" id="GO:0005737">
    <property type="term" value="C:cytoplasm"/>
    <property type="evidence" value="ECO:0007669"/>
    <property type="project" value="InterPro"/>
</dbReference>
<dbReference type="Gene3D" id="2.160.10.10">
    <property type="entry name" value="Hexapeptide repeat proteins"/>
    <property type="match status" value="1"/>
</dbReference>
<evidence type="ECO:0000256" key="5">
    <source>
        <dbReference type="ARBA" id="ARBA00023315"/>
    </source>
</evidence>